<dbReference type="OrthoDB" id="9790747at2"/>
<dbReference type="AlphaFoldDB" id="A0A0D0QBP8"/>
<gene>
    <name evidence="2" type="ORF">Wenmar_03030</name>
</gene>
<reference evidence="2 3" key="1">
    <citation type="submission" date="2013-01" db="EMBL/GenBank/DDBJ databases">
        <authorList>
            <person name="Fiebig A."/>
            <person name="Goeker M."/>
            <person name="Klenk H.-P.P."/>
        </authorList>
    </citation>
    <scope>NUCLEOTIDE SEQUENCE [LARGE SCALE GENOMIC DNA]</scope>
    <source>
        <strain evidence="2 3">DSM 24838</strain>
    </source>
</reference>
<dbReference type="eggNOG" id="COG0640">
    <property type="taxonomic scope" value="Bacteria"/>
</dbReference>
<dbReference type="InterPro" id="IPR011991">
    <property type="entry name" value="ArsR-like_HTH"/>
</dbReference>
<dbReference type="STRING" id="1123501.Wenmar_03030"/>
<dbReference type="NCBIfam" id="NF033788">
    <property type="entry name" value="HTH_metalloreg"/>
    <property type="match status" value="1"/>
</dbReference>
<protein>
    <submittedName>
        <fullName evidence="2">Transcriptional regulator, ArsR family</fullName>
    </submittedName>
</protein>
<dbReference type="PROSITE" id="PS50987">
    <property type="entry name" value="HTH_ARSR_2"/>
    <property type="match status" value="1"/>
</dbReference>
<comment type="caution">
    <text evidence="2">The sequence shown here is derived from an EMBL/GenBank/DDBJ whole genome shotgun (WGS) entry which is preliminary data.</text>
</comment>
<dbReference type="InterPro" id="IPR036388">
    <property type="entry name" value="WH-like_DNA-bd_sf"/>
</dbReference>
<organism evidence="2 3">
    <name type="scientific">Wenxinia marina DSM 24838</name>
    <dbReference type="NCBI Taxonomy" id="1123501"/>
    <lineage>
        <taxon>Bacteria</taxon>
        <taxon>Pseudomonadati</taxon>
        <taxon>Pseudomonadota</taxon>
        <taxon>Alphaproteobacteria</taxon>
        <taxon>Rhodobacterales</taxon>
        <taxon>Roseobacteraceae</taxon>
        <taxon>Wenxinia</taxon>
    </lineage>
</organism>
<dbReference type="Gene3D" id="1.10.10.10">
    <property type="entry name" value="Winged helix-like DNA-binding domain superfamily/Winged helix DNA-binding domain"/>
    <property type="match status" value="1"/>
</dbReference>
<proteinExistence type="predicted"/>
<dbReference type="PANTHER" id="PTHR38600">
    <property type="entry name" value="TRANSCRIPTIONAL REGULATORY PROTEIN"/>
    <property type="match status" value="1"/>
</dbReference>
<keyword evidence="3" id="KW-1185">Reference proteome</keyword>
<accession>A0A0D0QBP8</accession>
<dbReference type="PANTHER" id="PTHR38600:SF1">
    <property type="entry name" value="TRANSCRIPTIONAL REGULATORY PROTEIN"/>
    <property type="match status" value="1"/>
</dbReference>
<dbReference type="EMBL" id="AONG01000014">
    <property type="protein sequence ID" value="KIQ68383.1"/>
    <property type="molecule type" value="Genomic_DNA"/>
</dbReference>
<dbReference type="RefSeq" id="WP_018301821.1">
    <property type="nucleotide sequence ID" value="NZ_KB902279.1"/>
</dbReference>
<feature type="domain" description="HTH arsR-type" evidence="1">
    <location>
        <begin position="1"/>
        <end position="95"/>
    </location>
</feature>
<evidence type="ECO:0000313" key="3">
    <source>
        <dbReference type="Proteomes" id="UP000035100"/>
    </source>
</evidence>
<dbReference type="CDD" id="cd00090">
    <property type="entry name" value="HTH_ARSR"/>
    <property type="match status" value="1"/>
</dbReference>
<sequence length="111" mass="12165">MPDAALHLDATFRALSDPRRRAMLDQLAAEGPRTVSEIAAPAGLALPSAVKHLAQLQEAGLVASDKTGRVRTFRLSATAFADLESWVAIRRRRVERQLDRLSQMLTEDGSE</sequence>
<dbReference type="SUPFAM" id="SSF46785">
    <property type="entry name" value="Winged helix' DNA-binding domain"/>
    <property type="match status" value="1"/>
</dbReference>
<dbReference type="InterPro" id="IPR001845">
    <property type="entry name" value="HTH_ArsR_DNA-bd_dom"/>
</dbReference>
<dbReference type="SMART" id="SM00418">
    <property type="entry name" value="HTH_ARSR"/>
    <property type="match status" value="1"/>
</dbReference>
<dbReference type="PRINTS" id="PR00778">
    <property type="entry name" value="HTHARSR"/>
</dbReference>
<evidence type="ECO:0000259" key="1">
    <source>
        <dbReference type="PROSITE" id="PS50987"/>
    </source>
</evidence>
<dbReference type="GO" id="GO:0003700">
    <property type="term" value="F:DNA-binding transcription factor activity"/>
    <property type="evidence" value="ECO:0007669"/>
    <property type="project" value="InterPro"/>
</dbReference>
<evidence type="ECO:0000313" key="2">
    <source>
        <dbReference type="EMBL" id="KIQ68383.1"/>
    </source>
</evidence>
<dbReference type="Proteomes" id="UP000035100">
    <property type="component" value="Unassembled WGS sequence"/>
</dbReference>
<dbReference type="InterPro" id="IPR036390">
    <property type="entry name" value="WH_DNA-bd_sf"/>
</dbReference>
<name>A0A0D0QBP8_9RHOB</name>
<dbReference type="Pfam" id="PF12840">
    <property type="entry name" value="HTH_20"/>
    <property type="match status" value="1"/>
</dbReference>